<dbReference type="Proteomes" id="UP000789920">
    <property type="component" value="Unassembled WGS sequence"/>
</dbReference>
<proteinExistence type="predicted"/>
<gene>
    <name evidence="1" type="ORF">RPERSI_LOCUS29848</name>
</gene>
<accession>A0ACA9SGV3</accession>
<name>A0ACA9SGV3_9GLOM</name>
<reference evidence="1" key="1">
    <citation type="submission" date="2021-06" db="EMBL/GenBank/DDBJ databases">
        <authorList>
            <person name="Kallberg Y."/>
            <person name="Tangrot J."/>
            <person name="Rosling A."/>
        </authorList>
    </citation>
    <scope>NUCLEOTIDE SEQUENCE</scope>
    <source>
        <strain evidence="1">MA461A</strain>
    </source>
</reference>
<organism evidence="1 2">
    <name type="scientific">Racocetra persica</name>
    <dbReference type="NCBI Taxonomy" id="160502"/>
    <lineage>
        <taxon>Eukaryota</taxon>
        <taxon>Fungi</taxon>
        <taxon>Fungi incertae sedis</taxon>
        <taxon>Mucoromycota</taxon>
        <taxon>Glomeromycotina</taxon>
        <taxon>Glomeromycetes</taxon>
        <taxon>Diversisporales</taxon>
        <taxon>Gigasporaceae</taxon>
        <taxon>Racocetra</taxon>
    </lineage>
</organism>
<evidence type="ECO:0000313" key="1">
    <source>
        <dbReference type="EMBL" id="CAG8836203.1"/>
    </source>
</evidence>
<protein>
    <submittedName>
        <fullName evidence="1">29207_t:CDS:1</fullName>
    </submittedName>
</protein>
<evidence type="ECO:0000313" key="2">
    <source>
        <dbReference type="Proteomes" id="UP000789920"/>
    </source>
</evidence>
<keyword evidence="2" id="KW-1185">Reference proteome</keyword>
<dbReference type="EMBL" id="CAJVQC010113973">
    <property type="protein sequence ID" value="CAG8836203.1"/>
    <property type="molecule type" value="Genomic_DNA"/>
</dbReference>
<comment type="caution">
    <text evidence="1">The sequence shown here is derived from an EMBL/GenBank/DDBJ whole genome shotgun (WGS) entry which is preliminary data.</text>
</comment>
<sequence length="41" mass="4595">MKPHTSTSINSQNHTLIPTNSWTKPTQTKPNTCISTNSQRL</sequence>